<evidence type="ECO:0000256" key="1">
    <source>
        <dbReference type="ARBA" id="ARBA00023157"/>
    </source>
</evidence>
<name>A0ABN8J3W0_9NEOP</name>
<keyword evidence="2" id="KW-0812">Transmembrane</keyword>
<sequence>MDNNQTPDSRHIKINETLDILRGGKTINIIKKTTAFIKNSNMVTGSMVNHESWENVVQAAPVMAVLLNQTLPVILQKTVDSQNSTLKTKPSEKYKVLRKKRYIQPLEIKNAVPRLLTSPKDSYTSYNKNVETFENVQDISHLVELKDDELEKMRLIMTPARILKNKETNCPPAHLECQISGARVCIDSMSACDGIPNCGAYDIYDEDRLMCEMGVGFKHNVYLAATTFLVVLLIALYSAHYWLKRCVPGVSEAFFVYSDRSENM</sequence>
<evidence type="ECO:0000256" key="2">
    <source>
        <dbReference type="SAM" id="Phobius"/>
    </source>
</evidence>
<accession>A0ABN8J3W0</accession>
<dbReference type="Proteomes" id="UP000837857">
    <property type="component" value="Chromosome 5"/>
</dbReference>
<gene>
    <name evidence="3" type="ORF">IPOD504_LOCUS14413</name>
</gene>
<protein>
    <submittedName>
        <fullName evidence="3">Uncharacterized protein</fullName>
    </submittedName>
</protein>
<dbReference type="EMBL" id="OW152817">
    <property type="protein sequence ID" value="CAH2068557.1"/>
    <property type="molecule type" value="Genomic_DNA"/>
</dbReference>
<keyword evidence="1" id="KW-1015">Disulfide bond</keyword>
<dbReference type="CDD" id="cd00112">
    <property type="entry name" value="LDLa"/>
    <property type="match status" value="1"/>
</dbReference>
<keyword evidence="4" id="KW-1185">Reference proteome</keyword>
<feature type="transmembrane region" description="Helical" evidence="2">
    <location>
        <begin position="221"/>
        <end position="243"/>
    </location>
</feature>
<organism evidence="3 4">
    <name type="scientific">Iphiclides podalirius</name>
    <name type="common">scarce swallowtail</name>
    <dbReference type="NCBI Taxonomy" id="110791"/>
    <lineage>
        <taxon>Eukaryota</taxon>
        <taxon>Metazoa</taxon>
        <taxon>Ecdysozoa</taxon>
        <taxon>Arthropoda</taxon>
        <taxon>Hexapoda</taxon>
        <taxon>Insecta</taxon>
        <taxon>Pterygota</taxon>
        <taxon>Neoptera</taxon>
        <taxon>Endopterygota</taxon>
        <taxon>Lepidoptera</taxon>
        <taxon>Glossata</taxon>
        <taxon>Ditrysia</taxon>
        <taxon>Papilionoidea</taxon>
        <taxon>Papilionidae</taxon>
        <taxon>Papilioninae</taxon>
        <taxon>Iphiclides</taxon>
    </lineage>
</organism>
<dbReference type="InterPro" id="IPR002172">
    <property type="entry name" value="LDrepeatLR_classA_rpt"/>
</dbReference>
<evidence type="ECO:0000313" key="4">
    <source>
        <dbReference type="Proteomes" id="UP000837857"/>
    </source>
</evidence>
<keyword evidence="2" id="KW-0472">Membrane</keyword>
<reference evidence="3" key="1">
    <citation type="submission" date="2022-03" db="EMBL/GenBank/DDBJ databases">
        <authorList>
            <person name="Martin H S."/>
        </authorList>
    </citation>
    <scope>NUCLEOTIDE SEQUENCE</scope>
</reference>
<evidence type="ECO:0000313" key="3">
    <source>
        <dbReference type="EMBL" id="CAH2068557.1"/>
    </source>
</evidence>
<keyword evidence="2" id="KW-1133">Transmembrane helix</keyword>
<feature type="non-terminal residue" evidence="3">
    <location>
        <position position="1"/>
    </location>
</feature>
<proteinExistence type="predicted"/>